<evidence type="ECO:0000313" key="1">
    <source>
        <dbReference type="EMBL" id="AIE95042.1"/>
    </source>
</evidence>
<protein>
    <submittedName>
        <fullName evidence="1">Uncharacterized protein</fullName>
    </submittedName>
</protein>
<name>A0A075FZL5_9EURY</name>
<reference evidence="1" key="1">
    <citation type="journal article" date="2014" name="Genome Biol. Evol.">
        <title>Pangenome evidence for extensive interdomain horizontal transfer affecting lineage core and shell genes in uncultured planktonic thaumarchaeota and euryarchaeota.</title>
        <authorList>
            <person name="Deschamps P."/>
            <person name="Zivanovic Y."/>
            <person name="Moreira D."/>
            <person name="Rodriguez-Valera F."/>
            <person name="Lopez-Garcia P."/>
        </authorList>
    </citation>
    <scope>NUCLEOTIDE SEQUENCE</scope>
</reference>
<dbReference type="EMBL" id="KF900437">
    <property type="protein sequence ID" value="AIE95042.1"/>
    <property type="molecule type" value="Genomic_DNA"/>
</dbReference>
<accession>A0A075FZL5</accession>
<sequence>MQAFALLNVNRERLKPFFARVPELFTAHHHHLTQNDAGYEELLYRVYRPYTGHMLDMVDEWMGNEQRSWKVDVEREIMLMLYAIRYPDTLLLESLSDEAGADMTRISGYLHFLHHTYTIWDEDTRKGLEKLGFEIPTTDKVDSFIYGAYISSIELVKELAPFTCFLEHDVPRQRLFQAALAAYGREA</sequence>
<dbReference type="AlphaFoldDB" id="A0A075FZL5"/>
<proteinExistence type="predicted"/>
<organism evidence="1">
    <name type="scientific">uncultured marine group II/III euryarchaeote AD1000_55_D10</name>
    <dbReference type="NCBI Taxonomy" id="1457785"/>
    <lineage>
        <taxon>Archaea</taxon>
        <taxon>Methanobacteriati</taxon>
        <taxon>Methanobacteriota</taxon>
        <taxon>environmental samples</taxon>
    </lineage>
</organism>